<keyword evidence="6" id="KW-1133">Transmembrane helix</keyword>
<evidence type="ECO:0000259" key="8">
    <source>
        <dbReference type="Pfam" id="PF12019"/>
    </source>
</evidence>
<proteinExistence type="predicted"/>
<dbReference type="AlphaFoldDB" id="A0A8D5JP82"/>
<evidence type="ECO:0000256" key="1">
    <source>
        <dbReference type="ARBA" id="ARBA00004377"/>
    </source>
</evidence>
<keyword evidence="5" id="KW-0812">Transmembrane</keyword>
<evidence type="ECO:0000256" key="7">
    <source>
        <dbReference type="ARBA" id="ARBA00023136"/>
    </source>
</evidence>
<dbReference type="Pfam" id="PF07963">
    <property type="entry name" value="N_methyl"/>
    <property type="match status" value="1"/>
</dbReference>
<dbReference type="GO" id="GO:0015628">
    <property type="term" value="P:protein secretion by the type II secretion system"/>
    <property type="evidence" value="ECO:0007669"/>
    <property type="project" value="InterPro"/>
</dbReference>
<dbReference type="RefSeq" id="WP_228857066.1">
    <property type="nucleotide sequence ID" value="NZ_AP024086.1"/>
</dbReference>
<evidence type="ECO:0000313" key="9">
    <source>
        <dbReference type="EMBL" id="BCL60995.1"/>
    </source>
</evidence>
<keyword evidence="10" id="KW-1185">Reference proteome</keyword>
<protein>
    <recommendedName>
        <fullName evidence="8">General secretion pathway GspH domain-containing protein</fullName>
    </recommendedName>
</protein>
<dbReference type="Proteomes" id="UP000826725">
    <property type="component" value="Chromosome"/>
</dbReference>
<evidence type="ECO:0000256" key="3">
    <source>
        <dbReference type="ARBA" id="ARBA00022481"/>
    </source>
</evidence>
<dbReference type="InterPro" id="IPR022346">
    <property type="entry name" value="T2SS_GspH"/>
</dbReference>
<evidence type="ECO:0000256" key="2">
    <source>
        <dbReference type="ARBA" id="ARBA00022475"/>
    </source>
</evidence>
<evidence type="ECO:0000256" key="5">
    <source>
        <dbReference type="ARBA" id="ARBA00022692"/>
    </source>
</evidence>
<evidence type="ECO:0000256" key="6">
    <source>
        <dbReference type="ARBA" id="ARBA00022989"/>
    </source>
</evidence>
<evidence type="ECO:0000313" key="10">
    <source>
        <dbReference type="Proteomes" id="UP000826725"/>
    </source>
</evidence>
<organism evidence="9 10">
    <name type="scientific">Desulfomarina profundi</name>
    <dbReference type="NCBI Taxonomy" id="2772557"/>
    <lineage>
        <taxon>Bacteria</taxon>
        <taxon>Pseudomonadati</taxon>
        <taxon>Thermodesulfobacteriota</taxon>
        <taxon>Desulfobulbia</taxon>
        <taxon>Desulfobulbales</taxon>
        <taxon>Desulfobulbaceae</taxon>
        <taxon>Desulfomarina</taxon>
    </lineage>
</organism>
<reference evidence="9" key="1">
    <citation type="submission" date="2020-09" db="EMBL/GenBank/DDBJ databases">
        <title>Desulfogranum mesoprofundum gen. nov., sp. nov., a novel mesophilic, sulfate-reducing chemolithoautotroph isolated from a deep-sea hydrothermal vent chimney in the Suiyo Seamount.</title>
        <authorList>
            <person name="Hashimoto Y."/>
            <person name="Nakagawa S."/>
        </authorList>
    </citation>
    <scope>NUCLEOTIDE SEQUENCE</scope>
    <source>
        <strain evidence="9">KT2</strain>
    </source>
</reference>
<keyword evidence="2" id="KW-1003">Cell membrane</keyword>
<accession>A0A8D5JP82</accession>
<dbReference type="NCBIfam" id="TIGR02532">
    <property type="entry name" value="IV_pilin_GFxxxE"/>
    <property type="match status" value="1"/>
</dbReference>
<evidence type="ECO:0000256" key="4">
    <source>
        <dbReference type="ARBA" id="ARBA00022519"/>
    </source>
</evidence>
<dbReference type="GO" id="GO:0005886">
    <property type="term" value="C:plasma membrane"/>
    <property type="evidence" value="ECO:0007669"/>
    <property type="project" value="UniProtKB-SubCell"/>
</dbReference>
<dbReference type="EMBL" id="AP024086">
    <property type="protein sequence ID" value="BCL60995.1"/>
    <property type="molecule type" value="Genomic_DNA"/>
</dbReference>
<sequence>MKNQKGFSLYECMTCMVVLSVLTTLVVPSVRCMQHRAAFRNEVFQLVRGLQEGKVIAIKRNCPVVFRIDGNRYTIFVDDGGDNGRAGDWNRQQGEEIIMRRSLPVNVDLATTFTRKRTRFNNGIGNKAGRVIISDALGGRKEIILSISGRIRVGKS</sequence>
<dbReference type="InterPro" id="IPR012902">
    <property type="entry name" value="N_methyl_site"/>
</dbReference>
<name>A0A8D5JP82_9BACT</name>
<dbReference type="Pfam" id="PF12019">
    <property type="entry name" value="GspH"/>
    <property type="match status" value="1"/>
</dbReference>
<keyword evidence="7" id="KW-0472">Membrane</keyword>
<gene>
    <name evidence="9" type="ORF">DGMP_16880</name>
</gene>
<comment type="subcellular location">
    <subcellularLocation>
        <location evidence="1">Cell inner membrane</location>
        <topology evidence="1">Single-pass membrane protein</topology>
    </subcellularLocation>
</comment>
<feature type="domain" description="General secretion pathway GspH" evidence="8">
    <location>
        <begin position="45"/>
        <end position="149"/>
    </location>
</feature>
<dbReference type="GO" id="GO:0015627">
    <property type="term" value="C:type II protein secretion system complex"/>
    <property type="evidence" value="ECO:0007669"/>
    <property type="project" value="InterPro"/>
</dbReference>
<keyword evidence="4" id="KW-0997">Cell inner membrane</keyword>
<keyword evidence="3" id="KW-0488">Methylation</keyword>
<dbReference type="KEGG" id="dbk:DGMP_16880"/>